<feature type="domain" description="Protein kinase" evidence="4">
    <location>
        <begin position="109"/>
        <end position="394"/>
    </location>
</feature>
<dbReference type="PROSITE" id="PS00108">
    <property type="entry name" value="PROTEIN_KINASE_ST"/>
    <property type="match status" value="1"/>
</dbReference>
<dbReference type="EMBL" id="HBGG01043029">
    <property type="protein sequence ID" value="CAD9229476.1"/>
    <property type="molecule type" value="Transcribed_RNA"/>
</dbReference>
<dbReference type="Pfam" id="PF00069">
    <property type="entry name" value="Pkinase"/>
    <property type="match status" value="1"/>
</dbReference>
<dbReference type="GO" id="GO:0005737">
    <property type="term" value="C:cytoplasm"/>
    <property type="evidence" value="ECO:0007669"/>
    <property type="project" value="TreeGrafter"/>
</dbReference>
<dbReference type="SMART" id="SM00220">
    <property type="entry name" value="S_TKc"/>
    <property type="match status" value="1"/>
</dbReference>
<dbReference type="InterPro" id="IPR008271">
    <property type="entry name" value="Ser/Thr_kinase_AS"/>
</dbReference>
<dbReference type="GO" id="GO:0005524">
    <property type="term" value="F:ATP binding"/>
    <property type="evidence" value="ECO:0007669"/>
    <property type="project" value="UniProtKB-KW"/>
</dbReference>
<gene>
    <name evidence="5" type="ORF">TCHU04912_LOCUS22239</name>
</gene>
<dbReference type="SUPFAM" id="SSF56112">
    <property type="entry name" value="Protein kinase-like (PK-like)"/>
    <property type="match status" value="1"/>
</dbReference>
<evidence type="ECO:0000256" key="2">
    <source>
        <dbReference type="ARBA" id="ARBA00022840"/>
    </source>
</evidence>
<keyword evidence="1" id="KW-0547">Nucleotide-binding</keyword>
<evidence type="ECO:0000256" key="1">
    <source>
        <dbReference type="ARBA" id="ARBA00022741"/>
    </source>
</evidence>
<name>A0A7S1XCP9_9CHLO</name>
<evidence type="ECO:0000259" key="4">
    <source>
        <dbReference type="PROSITE" id="PS50011"/>
    </source>
</evidence>
<feature type="compositionally biased region" description="Low complexity" evidence="3">
    <location>
        <begin position="74"/>
        <end position="92"/>
    </location>
</feature>
<dbReference type="AlphaFoldDB" id="A0A7S1XCP9"/>
<protein>
    <recommendedName>
        <fullName evidence="4">Protein kinase domain-containing protein</fullName>
    </recommendedName>
</protein>
<proteinExistence type="predicted"/>
<evidence type="ECO:0000256" key="3">
    <source>
        <dbReference type="SAM" id="MobiDB-lite"/>
    </source>
</evidence>
<dbReference type="PROSITE" id="PS50011">
    <property type="entry name" value="PROTEIN_KINASE_DOM"/>
    <property type="match status" value="1"/>
</dbReference>
<dbReference type="InterPro" id="IPR011009">
    <property type="entry name" value="Kinase-like_dom_sf"/>
</dbReference>
<accession>A0A7S1XCP9</accession>
<organism evidence="5">
    <name type="scientific">Tetraselmis chuii</name>
    <dbReference type="NCBI Taxonomy" id="63592"/>
    <lineage>
        <taxon>Eukaryota</taxon>
        <taxon>Viridiplantae</taxon>
        <taxon>Chlorophyta</taxon>
        <taxon>core chlorophytes</taxon>
        <taxon>Chlorodendrophyceae</taxon>
        <taxon>Chlorodendrales</taxon>
        <taxon>Chlorodendraceae</taxon>
        <taxon>Tetraselmis</taxon>
    </lineage>
</organism>
<keyword evidence="2" id="KW-0067">ATP-binding</keyword>
<reference evidence="5" key="1">
    <citation type="submission" date="2021-01" db="EMBL/GenBank/DDBJ databases">
        <authorList>
            <person name="Corre E."/>
            <person name="Pelletier E."/>
            <person name="Niang G."/>
            <person name="Scheremetjew M."/>
            <person name="Finn R."/>
            <person name="Kale V."/>
            <person name="Holt S."/>
            <person name="Cochrane G."/>
            <person name="Meng A."/>
            <person name="Brown T."/>
            <person name="Cohen L."/>
        </authorList>
    </citation>
    <scope>NUCLEOTIDE SEQUENCE</scope>
    <source>
        <strain evidence="5">PLY429</strain>
    </source>
</reference>
<sequence>MSSLSLRNRYNKSNTSAADCPVSLSGNFEVQTNSHVTAEAVPLPVRESHPQLWSLKPVRMGGCFSSDGDKETNKPAPAKQPTSAPAAAAGKSKVSEAKDTDAFGMGASHTLGKALGSGACGEVWLMTEKKSGKPVAVKVMPRPINKKYEQRVVREVKIHGNVGADHPNIVSGYDAILTATHFNLVIEYCEGGTMLDYVLKKCKDRHSQGQVAPILDEDEARFFFTQLINAVDHIHNALVAHRDLKLENTLLKYIDVEGAQFPVLKICDFGFANFFEADAILFTNLGTPPYMSPEVIRSNEGYSGIAADVWSCGVFLYAMLLGTFPFRFQDTGNDTMEFRDLWIQQTKYKWDDQKHTKRLIQYISPEAKDLLDQIFQPDKSQRAALPKIRAHPWMQKPLSPKYQKALDVISEMRGTERPDGAVDAPPPALGKMPSISFVAGNKVGDTDIETLVRAACMTGEPGETMKVALKGPQENVGPATLPAVSEENLRSLQSQATNAV</sequence>
<dbReference type="PANTHER" id="PTHR24346:SF92">
    <property type="entry name" value="SNF1-RELATED PROTEIN KINASE 2.6"/>
    <property type="match status" value="1"/>
</dbReference>
<dbReference type="Gene3D" id="1.10.510.10">
    <property type="entry name" value="Transferase(Phosphotransferase) domain 1"/>
    <property type="match status" value="1"/>
</dbReference>
<dbReference type="PANTHER" id="PTHR24346">
    <property type="entry name" value="MAP/MICROTUBULE AFFINITY-REGULATING KINASE"/>
    <property type="match status" value="1"/>
</dbReference>
<evidence type="ECO:0000313" key="5">
    <source>
        <dbReference type="EMBL" id="CAD9229476.1"/>
    </source>
</evidence>
<feature type="region of interest" description="Disordered" evidence="3">
    <location>
        <begin position="63"/>
        <end position="95"/>
    </location>
</feature>
<dbReference type="GO" id="GO:0004674">
    <property type="term" value="F:protein serine/threonine kinase activity"/>
    <property type="evidence" value="ECO:0007669"/>
    <property type="project" value="TreeGrafter"/>
</dbReference>
<dbReference type="GO" id="GO:0035556">
    <property type="term" value="P:intracellular signal transduction"/>
    <property type="evidence" value="ECO:0007669"/>
    <property type="project" value="TreeGrafter"/>
</dbReference>
<dbReference type="InterPro" id="IPR000719">
    <property type="entry name" value="Prot_kinase_dom"/>
</dbReference>